<reference evidence="2" key="2">
    <citation type="journal article" date="2024" name="Plant">
        <title>Genomic evolution and insights into agronomic trait innovations of Sesamum species.</title>
        <authorList>
            <person name="Miao H."/>
            <person name="Wang L."/>
            <person name="Qu L."/>
            <person name="Liu H."/>
            <person name="Sun Y."/>
            <person name="Le M."/>
            <person name="Wang Q."/>
            <person name="Wei S."/>
            <person name="Zheng Y."/>
            <person name="Lin W."/>
            <person name="Duan Y."/>
            <person name="Cao H."/>
            <person name="Xiong S."/>
            <person name="Wang X."/>
            <person name="Wei L."/>
            <person name="Li C."/>
            <person name="Ma Q."/>
            <person name="Ju M."/>
            <person name="Zhao R."/>
            <person name="Li G."/>
            <person name="Mu C."/>
            <person name="Tian Q."/>
            <person name="Mei H."/>
            <person name="Zhang T."/>
            <person name="Gao T."/>
            <person name="Zhang H."/>
        </authorList>
    </citation>
    <scope>NUCLEOTIDE SEQUENCE</scope>
    <source>
        <strain evidence="2">G02</strain>
    </source>
</reference>
<evidence type="ECO:0000259" key="1">
    <source>
        <dbReference type="Pfam" id="PF07727"/>
    </source>
</evidence>
<dbReference type="EMBL" id="JACGWJ010000022">
    <property type="protein sequence ID" value="KAL0329468.1"/>
    <property type="molecule type" value="Genomic_DNA"/>
</dbReference>
<gene>
    <name evidence="2" type="ORF">Sradi_4933500</name>
</gene>
<protein>
    <submittedName>
        <fullName evidence="2">Retrovirus-related Pol polyprotein from transposon RE1</fullName>
    </submittedName>
</protein>
<name>A0AAW2MGF6_SESRA</name>
<dbReference type="Pfam" id="PF07727">
    <property type="entry name" value="RVT_2"/>
    <property type="match status" value="1"/>
</dbReference>
<evidence type="ECO:0000313" key="2">
    <source>
        <dbReference type="EMBL" id="KAL0329468.1"/>
    </source>
</evidence>
<dbReference type="InterPro" id="IPR013103">
    <property type="entry name" value="RVT_2"/>
</dbReference>
<dbReference type="InterPro" id="IPR043502">
    <property type="entry name" value="DNA/RNA_pol_sf"/>
</dbReference>
<reference evidence="2" key="1">
    <citation type="submission" date="2020-06" db="EMBL/GenBank/DDBJ databases">
        <authorList>
            <person name="Li T."/>
            <person name="Hu X."/>
            <person name="Zhang T."/>
            <person name="Song X."/>
            <person name="Zhang H."/>
            <person name="Dai N."/>
            <person name="Sheng W."/>
            <person name="Hou X."/>
            <person name="Wei L."/>
        </authorList>
    </citation>
    <scope>NUCLEOTIDE SEQUENCE</scope>
    <source>
        <strain evidence="2">G02</strain>
        <tissue evidence="2">Leaf</tissue>
    </source>
</reference>
<feature type="non-terminal residue" evidence="2">
    <location>
        <position position="229"/>
    </location>
</feature>
<proteinExistence type="predicted"/>
<feature type="domain" description="Reverse transcriptase Ty1/copia-type" evidence="1">
    <location>
        <begin position="54"/>
        <end position="185"/>
    </location>
</feature>
<dbReference type="SUPFAM" id="SSF56672">
    <property type="entry name" value="DNA/RNA polymerases"/>
    <property type="match status" value="1"/>
</dbReference>
<dbReference type="AlphaFoldDB" id="A0AAW2MGF6"/>
<comment type="caution">
    <text evidence="2">The sequence shown here is derived from an EMBL/GenBank/DDBJ whole genome shotgun (WGS) entry which is preliminary data.</text>
</comment>
<organism evidence="2">
    <name type="scientific">Sesamum radiatum</name>
    <name type="common">Black benniseed</name>
    <dbReference type="NCBI Taxonomy" id="300843"/>
    <lineage>
        <taxon>Eukaryota</taxon>
        <taxon>Viridiplantae</taxon>
        <taxon>Streptophyta</taxon>
        <taxon>Embryophyta</taxon>
        <taxon>Tracheophyta</taxon>
        <taxon>Spermatophyta</taxon>
        <taxon>Magnoliopsida</taxon>
        <taxon>eudicotyledons</taxon>
        <taxon>Gunneridae</taxon>
        <taxon>Pentapetalae</taxon>
        <taxon>asterids</taxon>
        <taxon>lamiids</taxon>
        <taxon>Lamiales</taxon>
        <taxon>Pedaliaceae</taxon>
        <taxon>Sesamum</taxon>
    </lineage>
</organism>
<sequence>MVRSMMSFTKLPLSFGDYALETAAKLLNIAPSKTVAKTPYEIWHGKPASYKYLRIYMDQPVGFISIGEEQNVCCLHRSIYGLKQASRSWNNRFDEVIKSCDFVKNEFDPCMYKKVSRSLIVFLVLYVDDILLIGNDAKMLGDKKAWISMQFSMKNLDDASYILGIKIYRDRSRRILGMTQASYIENTQSPKVDEEIRRKCDIPYASTVGNIQYVVQCTRPDIAFALSVT</sequence>
<accession>A0AAW2MGF6</accession>